<organism evidence="1 2">
    <name type="scientific">Portunus trituberculatus</name>
    <name type="common">Swimming crab</name>
    <name type="synonym">Neptunus trituberculatus</name>
    <dbReference type="NCBI Taxonomy" id="210409"/>
    <lineage>
        <taxon>Eukaryota</taxon>
        <taxon>Metazoa</taxon>
        <taxon>Ecdysozoa</taxon>
        <taxon>Arthropoda</taxon>
        <taxon>Crustacea</taxon>
        <taxon>Multicrustacea</taxon>
        <taxon>Malacostraca</taxon>
        <taxon>Eumalacostraca</taxon>
        <taxon>Eucarida</taxon>
        <taxon>Decapoda</taxon>
        <taxon>Pleocyemata</taxon>
        <taxon>Brachyura</taxon>
        <taxon>Eubrachyura</taxon>
        <taxon>Portunoidea</taxon>
        <taxon>Portunidae</taxon>
        <taxon>Portuninae</taxon>
        <taxon>Portunus</taxon>
    </lineage>
</organism>
<dbReference type="EMBL" id="VSRR010007135">
    <property type="protein sequence ID" value="MPC46284.1"/>
    <property type="molecule type" value="Genomic_DNA"/>
</dbReference>
<comment type="caution">
    <text evidence="1">The sequence shown here is derived from an EMBL/GenBank/DDBJ whole genome shotgun (WGS) entry which is preliminary data.</text>
</comment>
<protein>
    <recommendedName>
        <fullName evidence="3">Protein sleepless</fullName>
    </recommendedName>
</protein>
<sequence>MARDGEQHTGTLTEACGGVECFVCSYSPRGNSSRLDGCTKANFTEEKIETRDCPLGCESVAAYDRNDELLSYHRNCATSDTIMTNTCETYTNIILKREVCSCDWAYCNTASGAAPLSAARPSAVFTSLLVLGGALRARALDQAARRWEEDAAVLVPYPYSTPAASGFIAWPRTALQGAVHSLTAPAVAAGRPLTR</sequence>
<dbReference type="OrthoDB" id="6415590at2759"/>
<dbReference type="Proteomes" id="UP000324222">
    <property type="component" value="Unassembled WGS sequence"/>
</dbReference>
<name>A0A5B7FPI8_PORTR</name>
<keyword evidence="2" id="KW-1185">Reference proteome</keyword>
<proteinExistence type="predicted"/>
<evidence type="ECO:0000313" key="1">
    <source>
        <dbReference type="EMBL" id="MPC46284.1"/>
    </source>
</evidence>
<accession>A0A5B7FPI8</accession>
<evidence type="ECO:0008006" key="3">
    <source>
        <dbReference type="Google" id="ProtNLM"/>
    </source>
</evidence>
<reference evidence="1 2" key="1">
    <citation type="submission" date="2019-05" db="EMBL/GenBank/DDBJ databases">
        <title>Another draft genome of Portunus trituberculatus and its Hox gene families provides insights of decapod evolution.</title>
        <authorList>
            <person name="Jeong J.-H."/>
            <person name="Song I."/>
            <person name="Kim S."/>
            <person name="Choi T."/>
            <person name="Kim D."/>
            <person name="Ryu S."/>
            <person name="Kim W."/>
        </authorList>
    </citation>
    <scope>NUCLEOTIDE SEQUENCE [LARGE SCALE GENOMIC DNA]</scope>
    <source>
        <tissue evidence="1">Muscle</tissue>
    </source>
</reference>
<gene>
    <name evidence="1" type="ORF">E2C01_040000</name>
</gene>
<dbReference type="AlphaFoldDB" id="A0A5B7FPI8"/>
<evidence type="ECO:0000313" key="2">
    <source>
        <dbReference type="Proteomes" id="UP000324222"/>
    </source>
</evidence>